<dbReference type="RefSeq" id="YP_007869885.1">
    <property type="nucleotide sequence ID" value="NC_021062.1"/>
</dbReference>
<dbReference type="Proteomes" id="UP000012169">
    <property type="component" value="Segment"/>
</dbReference>
<gene>
    <name evidence="2" type="ORF">PhiS1_08</name>
</gene>
<accession>M4H450</accession>
<evidence type="ECO:0000313" key="3">
    <source>
        <dbReference type="Proteomes" id="UP000012169"/>
    </source>
</evidence>
<evidence type="ECO:0000256" key="1">
    <source>
        <dbReference type="SAM" id="MobiDB-lite"/>
    </source>
</evidence>
<proteinExistence type="predicted"/>
<reference evidence="2 3" key="1">
    <citation type="journal article" date="2012" name="J. Virol.">
        <title>Genome sequence of the broad-host-range Pseudomonas phage ?-S1.</title>
        <authorList>
            <person name="Sillankorva S."/>
            <person name="Kropinski A.M."/>
            <person name="Azeredo J."/>
        </authorList>
    </citation>
    <scope>NUCLEOTIDE SEQUENCE [LARGE SCALE GENOMIC DNA]</scope>
</reference>
<dbReference type="GeneID" id="15302002"/>
<name>M4H450_9CAUD</name>
<feature type="region of interest" description="Disordered" evidence="1">
    <location>
        <begin position="1"/>
        <end position="27"/>
    </location>
</feature>
<dbReference type="EMBL" id="JX173487">
    <property type="protein sequence ID" value="AFO12297.1"/>
    <property type="molecule type" value="Genomic_DNA"/>
</dbReference>
<dbReference type="KEGG" id="vg:15302002"/>
<organism evidence="2 3">
    <name type="scientific">Pseudomonas phage Phi-S1</name>
    <dbReference type="NCBI Taxonomy" id="1204538"/>
    <lineage>
        <taxon>Viruses</taxon>
        <taxon>Duplodnaviria</taxon>
        <taxon>Heunggongvirae</taxon>
        <taxon>Uroviricota</taxon>
        <taxon>Caudoviricetes</taxon>
        <taxon>Autographivirales</taxon>
        <taxon>Autotranscriptaviridae</taxon>
        <taxon>Studiervirinae</taxon>
        <taxon>Pifdecavirus</taxon>
        <taxon>Pifdecavirus PhiS1</taxon>
    </lineage>
</organism>
<sequence>MTRTLRKPGLTDQRIAKAKQRSLMVTQSAHTEGKKAVMTLCYGARPVTDLQQSLDQRFRQPSGLTGAQWFTEHGDYTHLAGRGI</sequence>
<keyword evidence="3" id="KW-1185">Reference proteome</keyword>
<protein>
    <submittedName>
        <fullName evidence="2">Uncharacterized protein</fullName>
    </submittedName>
</protein>
<evidence type="ECO:0000313" key="2">
    <source>
        <dbReference type="EMBL" id="AFO12297.1"/>
    </source>
</evidence>